<evidence type="ECO:0000313" key="3">
    <source>
        <dbReference type="Proteomes" id="UP001500456"/>
    </source>
</evidence>
<protein>
    <submittedName>
        <fullName evidence="2">Uncharacterized protein</fullName>
    </submittedName>
</protein>
<organism evidence="2 3">
    <name type="scientific">Streptomyces plumbiresistens</name>
    <dbReference type="NCBI Taxonomy" id="511811"/>
    <lineage>
        <taxon>Bacteria</taxon>
        <taxon>Bacillati</taxon>
        <taxon>Actinomycetota</taxon>
        <taxon>Actinomycetes</taxon>
        <taxon>Kitasatosporales</taxon>
        <taxon>Streptomycetaceae</taxon>
        <taxon>Streptomyces</taxon>
    </lineage>
</organism>
<evidence type="ECO:0000313" key="2">
    <source>
        <dbReference type="EMBL" id="GAA3985624.1"/>
    </source>
</evidence>
<dbReference type="EMBL" id="BAAAZX010000004">
    <property type="protein sequence ID" value="GAA3985624.1"/>
    <property type="molecule type" value="Genomic_DNA"/>
</dbReference>
<proteinExistence type="predicted"/>
<sequence length="103" mass="11219">MAKLGTGFQERQAGGSVLLDPASRRRLAPSLSEAACPAPSATAAFPYGHPRLSAFRPWDPYTYVDTARRHPVADEIASAWSALFENTEFRGITADGRPVPDRF</sequence>
<gene>
    <name evidence="2" type="ORF">GCM10022232_18060</name>
</gene>
<feature type="region of interest" description="Disordered" evidence="1">
    <location>
        <begin position="1"/>
        <end position="21"/>
    </location>
</feature>
<reference evidence="3" key="1">
    <citation type="journal article" date="2019" name="Int. J. Syst. Evol. Microbiol.">
        <title>The Global Catalogue of Microorganisms (GCM) 10K type strain sequencing project: providing services to taxonomists for standard genome sequencing and annotation.</title>
        <authorList>
            <consortium name="The Broad Institute Genomics Platform"/>
            <consortium name="The Broad Institute Genome Sequencing Center for Infectious Disease"/>
            <person name="Wu L."/>
            <person name="Ma J."/>
        </authorList>
    </citation>
    <scope>NUCLEOTIDE SEQUENCE [LARGE SCALE GENOMIC DNA]</scope>
    <source>
        <strain evidence="3">JCM 16924</strain>
    </source>
</reference>
<dbReference type="Proteomes" id="UP001500456">
    <property type="component" value="Unassembled WGS sequence"/>
</dbReference>
<evidence type="ECO:0000256" key="1">
    <source>
        <dbReference type="SAM" id="MobiDB-lite"/>
    </source>
</evidence>
<name>A0ABP7QNM5_9ACTN</name>
<keyword evidence="3" id="KW-1185">Reference proteome</keyword>
<comment type="caution">
    <text evidence="2">The sequence shown here is derived from an EMBL/GenBank/DDBJ whole genome shotgun (WGS) entry which is preliminary data.</text>
</comment>
<accession>A0ABP7QNM5</accession>